<gene>
    <name evidence="3" type="ORF">TKK_015991</name>
</gene>
<comment type="caution">
    <text evidence="3">The sequence shown here is derived from an EMBL/GenBank/DDBJ whole genome shotgun (WGS) entry which is preliminary data.</text>
</comment>
<dbReference type="PROSITE" id="PS00531">
    <property type="entry name" value="RNASE_T2_2"/>
    <property type="match status" value="1"/>
</dbReference>
<evidence type="ECO:0000256" key="2">
    <source>
        <dbReference type="RuleBase" id="RU004328"/>
    </source>
</evidence>
<dbReference type="InterPro" id="IPR001568">
    <property type="entry name" value="RNase_T2-like"/>
</dbReference>
<dbReference type="CDD" id="cd00374">
    <property type="entry name" value="RNase_T2"/>
    <property type="match status" value="1"/>
</dbReference>
<dbReference type="GO" id="GO:0006401">
    <property type="term" value="P:RNA catabolic process"/>
    <property type="evidence" value="ECO:0007669"/>
    <property type="project" value="UniProtKB-ARBA"/>
</dbReference>
<reference evidence="3 4" key="1">
    <citation type="journal article" date="2024" name="bioRxiv">
        <title>A reference genome for Trichogramma kaykai: A tiny desert-dwelling parasitoid wasp with competing sex-ratio distorters.</title>
        <authorList>
            <person name="Culotta J."/>
            <person name="Lindsey A.R."/>
        </authorList>
    </citation>
    <scope>NUCLEOTIDE SEQUENCE [LARGE SCALE GENOMIC DNA]</scope>
    <source>
        <strain evidence="3 4">KSX58</strain>
    </source>
</reference>
<protein>
    <submittedName>
        <fullName evidence="3">Uncharacterized protein</fullName>
    </submittedName>
</protein>
<evidence type="ECO:0000313" key="3">
    <source>
        <dbReference type="EMBL" id="KAL3389051.1"/>
    </source>
</evidence>
<proteinExistence type="inferred from homology"/>
<keyword evidence="4" id="KW-1185">Reference proteome</keyword>
<dbReference type="InterPro" id="IPR036430">
    <property type="entry name" value="RNase_T2-like_sf"/>
</dbReference>
<dbReference type="SUPFAM" id="SSF55895">
    <property type="entry name" value="Ribonuclease Rh-like"/>
    <property type="match status" value="1"/>
</dbReference>
<evidence type="ECO:0000256" key="1">
    <source>
        <dbReference type="ARBA" id="ARBA00007469"/>
    </source>
</evidence>
<evidence type="ECO:0000313" key="4">
    <source>
        <dbReference type="Proteomes" id="UP001627154"/>
    </source>
</evidence>
<dbReference type="PANTHER" id="PTHR11240">
    <property type="entry name" value="RIBONUCLEASE T2"/>
    <property type="match status" value="1"/>
</dbReference>
<dbReference type="PROSITE" id="PS00530">
    <property type="entry name" value="RNASE_T2_1"/>
    <property type="match status" value="1"/>
</dbReference>
<dbReference type="EMBL" id="JBJJXI010000124">
    <property type="protein sequence ID" value="KAL3389051.1"/>
    <property type="molecule type" value="Genomic_DNA"/>
</dbReference>
<comment type="similarity">
    <text evidence="1 2">Belongs to the RNase T2 family.</text>
</comment>
<accession>A0ABD2W8T3</accession>
<dbReference type="InterPro" id="IPR018188">
    <property type="entry name" value="RNase_T2_His_AS_1"/>
</dbReference>
<dbReference type="Gene3D" id="3.90.730.10">
    <property type="entry name" value="Ribonuclease T2-like"/>
    <property type="match status" value="1"/>
</dbReference>
<dbReference type="InterPro" id="IPR033130">
    <property type="entry name" value="RNase_T2_His_AS_2"/>
</dbReference>
<dbReference type="PANTHER" id="PTHR11240:SF22">
    <property type="entry name" value="RIBONUCLEASE T2"/>
    <property type="match status" value="1"/>
</dbReference>
<dbReference type="AlphaFoldDB" id="A0ABD2W8T3"/>
<name>A0ABD2W8T3_9HYME</name>
<dbReference type="Proteomes" id="UP001627154">
    <property type="component" value="Unassembled WGS sequence"/>
</dbReference>
<sequence>MDMLQSNRNVDSETLILDIFKVAKNKPRKNDIFYEENFYDYVVLSLMWPQTNCYFYHSKDKDNKFDVNLLKQLIEKNCSVCDMPSNIYKWTIHGLWPSYDALPEREKKGKIYFCHSEHKTYTTESISHLSEDLRINWISYSSHLDSNHLQRHEWKKHGTCTKRIKMDRPHSFFQETINLYHHYDPSNLLEDLLEEKRISDGQSFQIEDIRNVLKEKLATPRFICMKTMESNGQQNQYLLEIRICLDKIDLKPIDCSNIDRNACDDTKPVIYVANKAPCPGKKYIRPKVHGK</sequence>
<dbReference type="Pfam" id="PF00445">
    <property type="entry name" value="Ribonuclease_T2"/>
    <property type="match status" value="1"/>
</dbReference>
<organism evidence="3 4">
    <name type="scientific">Trichogramma kaykai</name>
    <dbReference type="NCBI Taxonomy" id="54128"/>
    <lineage>
        <taxon>Eukaryota</taxon>
        <taxon>Metazoa</taxon>
        <taxon>Ecdysozoa</taxon>
        <taxon>Arthropoda</taxon>
        <taxon>Hexapoda</taxon>
        <taxon>Insecta</taxon>
        <taxon>Pterygota</taxon>
        <taxon>Neoptera</taxon>
        <taxon>Endopterygota</taxon>
        <taxon>Hymenoptera</taxon>
        <taxon>Apocrita</taxon>
        <taxon>Proctotrupomorpha</taxon>
        <taxon>Chalcidoidea</taxon>
        <taxon>Trichogrammatidae</taxon>
        <taxon>Trichogramma</taxon>
    </lineage>
</organism>